<dbReference type="Proteomes" id="UP000027604">
    <property type="component" value="Chromosome I"/>
</dbReference>
<dbReference type="AlphaFoldDB" id="W0V4D5"/>
<proteinExistence type="predicted"/>
<dbReference type="EMBL" id="HG322949">
    <property type="protein sequence ID" value="CDG82746.1"/>
    <property type="molecule type" value="Genomic_DNA"/>
</dbReference>
<name>W0V4D5_9BURK</name>
<gene>
    <name evidence="1" type="ORF">GJA_2111</name>
</gene>
<keyword evidence="2" id="KW-1185">Reference proteome</keyword>
<evidence type="ECO:0000313" key="2">
    <source>
        <dbReference type="Proteomes" id="UP000027604"/>
    </source>
</evidence>
<protein>
    <submittedName>
        <fullName evidence="1">Uncharacterized protein</fullName>
    </submittedName>
</protein>
<dbReference type="HOGENOM" id="CLU_3311065_0_0_4"/>
<accession>W0V4D5</accession>
<dbReference type="STRING" id="1349767.GJA_2111"/>
<reference evidence="1 2" key="1">
    <citation type="journal article" date="2015" name="Genome Announc.">
        <title>Genome Sequence of Mushroom Soft-Rot Pathogen Janthinobacterium agaricidamnosum.</title>
        <authorList>
            <person name="Graupner K."/>
            <person name="Lackner G."/>
            <person name="Hertweck C."/>
        </authorList>
    </citation>
    <scope>NUCLEOTIDE SEQUENCE [LARGE SCALE GENOMIC DNA]</scope>
    <source>
        <strain evidence="2">NBRC 102515 / DSM 9628</strain>
    </source>
</reference>
<evidence type="ECO:0000313" key="1">
    <source>
        <dbReference type="EMBL" id="CDG82746.1"/>
    </source>
</evidence>
<organism evidence="1 2">
    <name type="scientific">Janthinobacterium agaricidamnosum NBRC 102515 = DSM 9628</name>
    <dbReference type="NCBI Taxonomy" id="1349767"/>
    <lineage>
        <taxon>Bacteria</taxon>
        <taxon>Pseudomonadati</taxon>
        <taxon>Pseudomonadota</taxon>
        <taxon>Betaproteobacteria</taxon>
        <taxon>Burkholderiales</taxon>
        <taxon>Oxalobacteraceae</taxon>
        <taxon>Janthinobacterium</taxon>
    </lineage>
</organism>
<sequence length="39" mass="4288">MDGSEWRLPLIIVKNTAVRQVFLPAAAQTVASAYLLQES</sequence>
<dbReference type="KEGG" id="jag:GJA_2111"/>